<name>A0ABS8YB87_9BACL</name>
<keyword evidence="3" id="KW-0540">Nuclease</keyword>
<evidence type="ECO:0000256" key="6">
    <source>
        <dbReference type="ARBA" id="ARBA00022884"/>
    </source>
</evidence>
<dbReference type="SUPFAM" id="SSF54786">
    <property type="entry name" value="YcfA/nrd intein domain"/>
    <property type="match status" value="1"/>
</dbReference>
<keyword evidence="6" id="KW-0694">RNA-binding</keyword>
<comment type="similarity">
    <text evidence="1">Belongs to the HicA mRNA interferase family.</text>
</comment>
<dbReference type="InterPro" id="IPR012933">
    <property type="entry name" value="HicA_mRNA_interferase"/>
</dbReference>
<dbReference type="Proteomes" id="UP001199916">
    <property type="component" value="Unassembled WGS sequence"/>
</dbReference>
<evidence type="ECO:0000256" key="5">
    <source>
        <dbReference type="ARBA" id="ARBA00022801"/>
    </source>
</evidence>
<keyword evidence="5" id="KW-0378">Hydrolase</keyword>
<evidence type="ECO:0000313" key="9">
    <source>
        <dbReference type="Proteomes" id="UP001199916"/>
    </source>
</evidence>
<sequence length="67" mass="7623">MVNLDKAYSSREIIKIIKADGCVHKNTEGDHWHFKHPTKSGKVTVAHPKKNLKRKTIKSIFEQAGLI</sequence>
<reference evidence="8 9" key="1">
    <citation type="submission" date="2021-11" db="EMBL/GenBank/DDBJ databases">
        <title>Draft genome sequence of Paenibacillus profundus YoMME, a new Gram-positive bacteria with exoelectrogenic properties.</title>
        <authorList>
            <person name="Hubenova Y."/>
            <person name="Hubenova E."/>
            <person name="Manasiev Y."/>
            <person name="Peykov S."/>
            <person name="Mitov M."/>
        </authorList>
    </citation>
    <scope>NUCLEOTIDE SEQUENCE [LARGE SCALE GENOMIC DNA]</scope>
    <source>
        <strain evidence="8 9">YoMME</strain>
    </source>
</reference>
<proteinExistence type="inferred from homology"/>
<keyword evidence="2" id="KW-1277">Toxin-antitoxin system</keyword>
<evidence type="ECO:0000256" key="3">
    <source>
        <dbReference type="ARBA" id="ARBA00022722"/>
    </source>
</evidence>
<evidence type="ECO:0000256" key="2">
    <source>
        <dbReference type="ARBA" id="ARBA00022649"/>
    </source>
</evidence>
<accession>A0ABS8YB87</accession>
<keyword evidence="7" id="KW-0346">Stress response</keyword>
<evidence type="ECO:0000313" key="8">
    <source>
        <dbReference type="EMBL" id="MCE5168222.1"/>
    </source>
</evidence>
<gene>
    <name evidence="8" type="ORF">LQV63_02650</name>
</gene>
<dbReference type="InterPro" id="IPR038570">
    <property type="entry name" value="HicA_sf"/>
</dbReference>
<evidence type="ECO:0000256" key="1">
    <source>
        <dbReference type="ARBA" id="ARBA00006620"/>
    </source>
</evidence>
<organism evidence="8 9">
    <name type="scientific">Paenibacillus profundus</name>
    <dbReference type="NCBI Taxonomy" id="1173085"/>
    <lineage>
        <taxon>Bacteria</taxon>
        <taxon>Bacillati</taxon>
        <taxon>Bacillota</taxon>
        <taxon>Bacilli</taxon>
        <taxon>Bacillales</taxon>
        <taxon>Paenibacillaceae</taxon>
        <taxon>Paenibacillus</taxon>
    </lineage>
</organism>
<evidence type="ECO:0000256" key="4">
    <source>
        <dbReference type="ARBA" id="ARBA00022759"/>
    </source>
</evidence>
<dbReference type="Gene3D" id="3.30.920.30">
    <property type="entry name" value="Hypothetical protein"/>
    <property type="match status" value="1"/>
</dbReference>
<comment type="caution">
    <text evidence="8">The sequence shown here is derived from an EMBL/GenBank/DDBJ whole genome shotgun (WGS) entry which is preliminary data.</text>
</comment>
<dbReference type="EMBL" id="JAJNBZ010000001">
    <property type="protein sequence ID" value="MCE5168222.1"/>
    <property type="molecule type" value="Genomic_DNA"/>
</dbReference>
<keyword evidence="9" id="KW-1185">Reference proteome</keyword>
<dbReference type="Pfam" id="PF07927">
    <property type="entry name" value="HicA_toxin"/>
    <property type="match status" value="1"/>
</dbReference>
<keyword evidence="4" id="KW-0255">Endonuclease</keyword>
<protein>
    <submittedName>
        <fullName evidence="8">Type II toxin-antitoxin system HicA family toxin</fullName>
    </submittedName>
</protein>
<evidence type="ECO:0000256" key="7">
    <source>
        <dbReference type="ARBA" id="ARBA00023016"/>
    </source>
</evidence>